<name>A0A371EJT3_MUCPR</name>
<keyword evidence="10" id="KW-1185">Reference proteome</keyword>
<keyword evidence="4 7" id="KW-0812">Transmembrane</keyword>
<feature type="non-terminal residue" evidence="9">
    <location>
        <position position="338"/>
    </location>
</feature>
<keyword evidence="3" id="KW-0813">Transport</keyword>
<organism evidence="9 10">
    <name type="scientific">Mucuna pruriens</name>
    <name type="common">Velvet bean</name>
    <name type="synonym">Dolichos pruriens</name>
    <dbReference type="NCBI Taxonomy" id="157652"/>
    <lineage>
        <taxon>Eukaryota</taxon>
        <taxon>Viridiplantae</taxon>
        <taxon>Streptophyta</taxon>
        <taxon>Embryophyta</taxon>
        <taxon>Tracheophyta</taxon>
        <taxon>Spermatophyta</taxon>
        <taxon>Magnoliopsida</taxon>
        <taxon>eudicotyledons</taxon>
        <taxon>Gunneridae</taxon>
        <taxon>Pentapetalae</taxon>
        <taxon>rosids</taxon>
        <taxon>fabids</taxon>
        <taxon>Fabales</taxon>
        <taxon>Fabaceae</taxon>
        <taxon>Papilionoideae</taxon>
        <taxon>50 kb inversion clade</taxon>
        <taxon>NPAAA clade</taxon>
        <taxon>indigoferoid/millettioid clade</taxon>
        <taxon>Phaseoleae</taxon>
        <taxon>Mucuna</taxon>
    </lineage>
</organism>
<dbReference type="InterPro" id="IPR050549">
    <property type="entry name" value="MFS_Trehalose_Transporter"/>
</dbReference>
<dbReference type="Pfam" id="PF00083">
    <property type="entry name" value="Sugar_tr"/>
    <property type="match status" value="2"/>
</dbReference>
<keyword evidence="6 7" id="KW-0472">Membrane</keyword>
<evidence type="ECO:0000256" key="3">
    <source>
        <dbReference type="ARBA" id="ARBA00022597"/>
    </source>
</evidence>
<dbReference type="EMBL" id="QJKJ01013503">
    <property type="protein sequence ID" value="RDX66302.1"/>
    <property type="molecule type" value="Genomic_DNA"/>
</dbReference>
<comment type="subcellular location">
    <subcellularLocation>
        <location evidence="1">Membrane</location>
        <topology evidence="1">Multi-pass membrane protein</topology>
    </subcellularLocation>
</comment>
<keyword evidence="3" id="KW-0762">Sugar transport</keyword>
<feature type="transmembrane region" description="Helical" evidence="7">
    <location>
        <begin position="157"/>
        <end position="175"/>
    </location>
</feature>
<feature type="transmembrane region" description="Helical" evidence="7">
    <location>
        <begin position="309"/>
        <end position="332"/>
    </location>
</feature>
<dbReference type="PANTHER" id="PTHR48021">
    <property type="match status" value="1"/>
</dbReference>
<feature type="transmembrane region" description="Helical" evidence="7">
    <location>
        <begin position="89"/>
        <end position="111"/>
    </location>
</feature>
<evidence type="ECO:0000256" key="7">
    <source>
        <dbReference type="SAM" id="Phobius"/>
    </source>
</evidence>
<feature type="domain" description="Major facilitator superfamily (MFS) profile" evidence="8">
    <location>
        <begin position="92"/>
        <end position="338"/>
    </location>
</feature>
<dbReference type="OrthoDB" id="6133115at2759"/>
<sequence>HRGGDCEQASRKEEVSGGLCTTCCHRSDRRHTACVRAALKKAKEQHKDVYSGEANKLQEPFIQHGKGSAAAYKDVESNRIVQNGSIRMVLLSTFVAVCGSFSLGTCVGYSAPTQAAIRGDLNLSVAEFSMLGSLVTIGAMLGAITSGRITDFIGRKGTMRMSIGFCITGWLAVFSSKDPHSLDMGRFFTGYGIGIISFVVPVYIAEIAPKNLRGGLATANQAKVGFQKEFQVALRRLRVKDVDISQEADEILDYIETLRSLPKTTFLDWLKSKHVRSVVIYIASFSIGMGPVPWVIMSEMFPIHVKGSAGSLVVLVNWLGAWVVSYTFNFLISWSSPG</sequence>
<evidence type="ECO:0000256" key="5">
    <source>
        <dbReference type="ARBA" id="ARBA00022989"/>
    </source>
</evidence>
<dbReference type="Gene3D" id="1.20.1250.20">
    <property type="entry name" value="MFS general substrate transporter like domains"/>
    <property type="match status" value="2"/>
</dbReference>
<evidence type="ECO:0000313" key="10">
    <source>
        <dbReference type="Proteomes" id="UP000257109"/>
    </source>
</evidence>
<dbReference type="GO" id="GO:0022857">
    <property type="term" value="F:transmembrane transporter activity"/>
    <property type="evidence" value="ECO:0007669"/>
    <property type="project" value="InterPro"/>
</dbReference>
<dbReference type="InterPro" id="IPR020846">
    <property type="entry name" value="MFS_dom"/>
</dbReference>
<proteinExistence type="inferred from homology"/>
<evidence type="ECO:0000259" key="8">
    <source>
        <dbReference type="PROSITE" id="PS50850"/>
    </source>
</evidence>
<evidence type="ECO:0000256" key="2">
    <source>
        <dbReference type="ARBA" id="ARBA00010992"/>
    </source>
</evidence>
<dbReference type="PROSITE" id="PS50850">
    <property type="entry name" value="MFS"/>
    <property type="match status" value="1"/>
</dbReference>
<comment type="similarity">
    <text evidence="2">Belongs to the major facilitator superfamily. Sugar transporter (TC 2.A.1.1) family.</text>
</comment>
<evidence type="ECO:0000256" key="4">
    <source>
        <dbReference type="ARBA" id="ARBA00022692"/>
    </source>
</evidence>
<dbReference type="InterPro" id="IPR036259">
    <property type="entry name" value="MFS_trans_sf"/>
</dbReference>
<evidence type="ECO:0000256" key="1">
    <source>
        <dbReference type="ARBA" id="ARBA00004141"/>
    </source>
</evidence>
<feature type="non-terminal residue" evidence="9">
    <location>
        <position position="1"/>
    </location>
</feature>
<reference evidence="9" key="1">
    <citation type="submission" date="2018-05" db="EMBL/GenBank/DDBJ databases">
        <title>Draft genome of Mucuna pruriens seed.</title>
        <authorList>
            <person name="Nnadi N.E."/>
            <person name="Vos R."/>
            <person name="Hasami M.H."/>
            <person name="Devisetty U.K."/>
            <person name="Aguiy J.C."/>
        </authorList>
    </citation>
    <scope>NUCLEOTIDE SEQUENCE [LARGE SCALE GENOMIC DNA]</scope>
    <source>
        <strain evidence="9">JCA_2017</strain>
    </source>
</reference>
<dbReference type="GO" id="GO:0016020">
    <property type="term" value="C:membrane"/>
    <property type="evidence" value="ECO:0007669"/>
    <property type="project" value="UniProtKB-SubCell"/>
</dbReference>
<feature type="transmembrane region" description="Helical" evidence="7">
    <location>
        <begin position="187"/>
        <end position="205"/>
    </location>
</feature>
<evidence type="ECO:0000256" key="6">
    <source>
        <dbReference type="ARBA" id="ARBA00023136"/>
    </source>
</evidence>
<feature type="transmembrane region" description="Helical" evidence="7">
    <location>
        <begin position="123"/>
        <end position="145"/>
    </location>
</feature>
<dbReference type="InterPro" id="IPR005828">
    <property type="entry name" value="MFS_sugar_transport-like"/>
</dbReference>
<feature type="transmembrane region" description="Helical" evidence="7">
    <location>
        <begin position="278"/>
        <end position="297"/>
    </location>
</feature>
<gene>
    <name evidence="9" type="ORF">CR513_54950</name>
</gene>
<protein>
    <submittedName>
        <fullName evidence="9">Sugar transporter ERD6-like 16</fullName>
    </submittedName>
</protein>
<dbReference type="SUPFAM" id="SSF103473">
    <property type="entry name" value="MFS general substrate transporter"/>
    <property type="match status" value="2"/>
</dbReference>
<dbReference type="PANTHER" id="PTHR48021:SF37">
    <property type="entry name" value="SUGAR TRANSPORTER ERD6-LIKE 16"/>
    <property type="match status" value="1"/>
</dbReference>
<dbReference type="STRING" id="157652.A0A371EJT3"/>
<keyword evidence="5 7" id="KW-1133">Transmembrane helix</keyword>
<dbReference type="AlphaFoldDB" id="A0A371EJT3"/>
<comment type="caution">
    <text evidence="9">The sequence shown here is derived from an EMBL/GenBank/DDBJ whole genome shotgun (WGS) entry which is preliminary data.</text>
</comment>
<dbReference type="Proteomes" id="UP000257109">
    <property type="component" value="Unassembled WGS sequence"/>
</dbReference>
<evidence type="ECO:0000313" key="9">
    <source>
        <dbReference type="EMBL" id="RDX66302.1"/>
    </source>
</evidence>
<accession>A0A371EJT3</accession>